<proteinExistence type="predicted"/>
<dbReference type="RefSeq" id="WP_341568265.1">
    <property type="nucleotide sequence ID" value="NZ_JBAKAR010000257.1"/>
</dbReference>
<protein>
    <submittedName>
        <fullName evidence="2">FAD-dependent oxidoreductase</fullName>
    </submittedName>
</protein>
<dbReference type="InterPro" id="IPR036188">
    <property type="entry name" value="FAD/NAD-bd_sf"/>
</dbReference>
<dbReference type="PRINTS" id="PR00368">
    <property type="entry name" value="FADPNR"/>
</dbReference>
<dbReference type="InterPro" id="IPR023753">
    <property type="entry name" value="FAD/NAD-binding_dom"/>
</dbReference>
<gene>
    <name evidence="2" type="ORF">V6242_18275</name>
</gene>
<dbReference type="Gene3D" id="3.50.50.60">
    <property type="entry name" value="FAD/NAD(P)-binding domain"/>
    <property type="match status" value="2"/>
</dbReference>
<keyword evidence="3" id="KW-1185">Reference proteome</keyword>
<organism evidence="2 3">
    <name type="scientific">Marinomonas arenicola</name>
    <dbReference type="NCBI Taxonomy" id="569601"/>
    <lineage>
        <taxon>Bacteria</taxon>
        <taxon>Pseudomonadati</taxon>
        <taxon>Pseudomonadota</taxon>
        <taxon>Gammaproteobacteria</taxon>
        <taxon>Oceanospirillales</taxon>
        <taxon>Oceanospirillaceae</taxon>
        <taxon>Marinomonas</taxon>
    </lineage>
</organism>
<feature type="domain" description="FAD/NAD(P)-binding" evidence="1">
    <location>
        <begin position="9"/>
        <end position="72"/>
    </location>
</feature>
<reference evidence="2 3" key="1">
    <citation type="submission" date="2024-02" db="EMBL/GenBank/DDBJ databases">
        <title>Bacteria isolated from the canopy kelp, Nereocystis luetkeana.</title>
        <authorList>
            <person name="Pfister C.A."/>
            <person name="Younker I.T."/>
            <person name="Light S.H."/>
        </authorList>
    </citation>
    <scope>NUCLEOTIDE SEQUENCE [LARGE SCALE GENOMIC DNA]</scope>
    <source>
        <strain evidence="2 3">TI.4.07</strain>
    </source>
</reference>
<feature type="non-terminal residue" evidence="2">
    <location>
        <position position="72"/>
    </location>
</feature>
<dbReference type="Pfam" id="PF07992">
    <property type="entry name" value="Pyr_redox_2"/>
    <property type="match status" value="1"/>
</dbReference>
<name>A0ABU9G9Z0_9GAMM</name>
<evidence type="ECO:0000313" key="2">
    <source>
        <dbReference type="EMBL" id="MEL0615080.1"/>
    </source>
</evidence>
<sequence>ATPEAMNITLEDKDGAGNLAVVAVLVAVGRSPNGRKAGIPEMGVVLVERGIELTDTQGSTNDPNIFAIGDVT</sequence>
<feature type="non-terminal residue" evidence="2">
    <location>
        <position position="1"/>
    </location>
</feature>
<dbReference type="SUPFAM" id="SSF51905">
    <property type="entry name" value="FAD/NAD(P)-binding domain"/>
    <property type="match status" value="1"/>
</dbReference>
<evidence type="ECO:0000259" key="1">
    <source>
        <dbReference type="Pfam" id="PF07992"/>
    </source>
</evidence>
<evidence type="ECO:0000313" key="3">
    <source>
        <dbReference type="Proteomes" id="UP001379949"/>
    </source>
</evidence>
<comment type="caution">
    <text evidence="2">The sequence shown here is derived from an EMBL/GenBank/DDBJ whole genome shotgun (WGS) entry which is preliminary data.</text>
</comment>
<dbReference type="EMBL" id="JBAKAR010000257">
    <property type="protein sequence ID" value="MEL0615080.1"/>
    <property type="molecule type" value="Genomic_DNA"/>
</dbReference>
<accession>A0ABU9G9Z0</accession>
<dbReference type="Proteomes" id="UP001379949">
    <property type="component" value="Unassembled WGS sequence"/>
</dbReference>